<dbReference type="RefSeq" id="WP_001011570.1">
    <property type="nucleotide sequence ID" value="NC_018516.1"/>
</dbReference>
<dbReference type="EMBL" id="CP003764">
    <property type="protein sequence ID" value="AFQ30018.1"/>
    <property type="molecule type" value="Genomic_DNA"/>
</dbReference>
<evidence type="ECO:0000313" key="2">
    <source>
        <dbReference type="Proteomes" id="UP000005257"/>
    </source>
</evidence>
<geneLocation type="plasmid" evidence="1 2">
    <name>pBTHD789-1</name>
</geneLocation>
<evidence type="ECO:0000313" key="1">
    <source>
        <dbReference type="EMBL" id="AFQ30018.1"/>
    </source>
</evidence>
<gene>
    <name evidence="1" type="ORF">BTF1_29587</name>
</gene>
<reference evidence="1 2" key="1">
    <citation type="journal article" date="2013" name="Genome Announc.">
        <title>Complete Genome Sequence of Bacillus thuringiensis Serovar Israelensis Strain HD-789.</title>
        <authorList>
            <person name="Doggett N.A."/>
            <person name="Stubben C.J."/>
            <person name="Chertkov O."/>
            <person name="Bruce D.C."/>
            <person name="Detter J.C."/>
            <person name="Johnson S.L."/>
            <person name="Han C.S."/>
        </authorList>
    </citation>
    <scope>NUCLEOTIDE SEQUENCE [LARGE SCALE GENOMIC DNA]</scope>
    <source>
        <strain evidence="1 2">HD-789</strain>
    </source>
</reference>
<organism evidence="1 2">
    <name type="scientific">Bacillus thuringiensis HD-789</name>
    <dbReference type="NCBI Taxonomy" id="1217737"/>
    <lineage>
        <taxon>Bacteria</taxon>
        <taxon>Bacillati</taxon>
        <taxon>Bacillota</taxon>
        <taxon>Bacilli</taxon>
        <taxon>Bacillales</taxon>
        <taxon>Bacillaceae</taxon>
        <taxon>Bacillus</taxon>
        <taxon>Bacillus cereus group</taxon>
    </lineage>
</organism>
<accession>A0A9W3JUW6</accession>
<proteinExistence type="predicted"/>
<dbReference type="Proteomes" id="UP000005257">
    <property type="component" value="Plasmid pBTHD789-1"/>
</dbReference>
<protein>
    <submittedName>
        <fullName evidence="1">Uncharacterized protein</fullName>
    </submittedName>
</protein>
<sequence>MNFRYAILNLTEFKSTKKHFYSELEQRFVQSRFNSQRPVIAINSENNTVIDMIYGKDFRGQLAKHMLWGENVNLAIPLKIEDKKVSLEEKLYRQYKYQFETQKPEEGNAFEEHVNKVFQAESQGVASNNQFVLNFKTFLDTNSIEERMKPSTKENSIVLQSGETANYLQIKLFEGVVLYAFENQMLYKTINSNVIIVHDYHHDIDVEKFLDFLSPALTIERENLKEFFLGS</sequence>
<name>A0A9W3JUW6_BACTU</name>
<dbReference type="KEGG" id="btn:BTF1_29587"/>
<keyword evidence="1" id="KW-0614">Plasmid</keyword>
<dbReference type="AlphaFoldDB" id="A0A9W3JUW6"/>